<keyword evidence="2" id="KW-1185">Reference proteome</keyword>
<accession>A0ABQ9ZWC5</accession>
<comment type="caution">
    <text evidence="1">The sequence shown here is derived from an EMBL/GenBank/DDBJ whole genome shotgun (WGS) entry which is preliminary data.</text>
</comment>
<evidence type="ECO:0000313" key="2">
    <source>
        <dbReference type="Proteomes" id="UP001234178"/>
    </source>
</evidence>
<evidence type="ECO:0000313" key="1">
    <source>
        <dbReference type="EMBL" id="KAK4017222.1"/>
    </source>
</evidence>
<organism evidence="1 2">
    <name type="scientific">Daphnia magna</name>
    <dbReference type="NCBI Taxonomy" id="35525"/>
    <lineage>
        <taxon>Eukaryota</taxon>
        <taxon>Metazoa</taxon>
        <taxon>Ecdysozoa</taxon>
        <taxon>Arthropoda</taxon>
        <taxon>Crustacea</taxon>
        <taxon>Branchiopoda</taxon>
        <taxon>Diplostraca</taxon>
        <taxon>Cladocera</taxon>
        <taxon>Anomopoda</taxon>
        <taxon>Daphniidae</taxon>
        <taxon>Daphnia</taxon>
    </lineage>
</organism>
<proteinExistence type="predicted"/>
<protein>
    <submittedName>
        <fullName evidence="1">Uncharacterized protein</fullName>
    </submittedName>
</protein>
<dbReference type="Proteomes" id="UP001234178">
    <property type="component" value="Unassembled WGS sequence"/>
</dbReference>
<gene>
    <name evidence="1" type="ORF">OUZ56_032171</name>
</gene>
<sequence>MTTVFVPHAVNSAAEKGPQRYKKQQAANRNANPSRLAAYVSGVQCASCFLDLRRKANCSKDFSSGTRHIVVQVRWVPMGVCYKRILTPYMPYMQQPITVQLCSDIFPDCLDQADTSLYPPSPMLVVIFTSN</sequence>
<reference evidence="1 2" key="1">
    <citation type="journal article" date="2023" name="Nucleic Acids Res.">
        <title>The hologenome of Daphnia magna reveals possible DNA methylation and microbiome-mediated evolution of the host genome.</title>
        <authorList>
            <person name="Chaturvedi A."/>
            <person name="Li X."/>
            <person name="Dhandapani V."/>
            <person name="Marshall H."/>
            <person name="Kissane S."/>
            <person name="Cuenca-Cambronero M."/>
            <person name="Asole G."/>
            <person name="Calvet F."/>
            <person name="Ruiz-Romero M."/>
            <person name="Marangio P."/>
            <person name="Guigo R."/>
            <person name="Rago D."/>
            <person name="Mirbahai L."/>
            <person name="Eastwood N."/>
            <person name="Colbourne J.K."/>
            <person name="Zhou J."/>
            <person name="Mallon E."/>
            <person name="Orsini L."/>
        </authorList>
    </citation>
    <scope>NUCLEOTIDE SEQUENCE [LARGE SCALE GENOMIC DNA]</scope>
    <source>
        <strain evidence="1">LRV0_1</strain>
    </source>
</reference>
<name>A0ABQ9ZWC5_9CRUS</name>
<dbReference type="EMBL" id="JAOYFB010000005">
    <property type="protein sequence ID" value="KAK4017222.1"/>
    <property type="molecule type" value="Genomic_DNA"/>
</dbReference>